<dbReference type="STRING" id="1121393.SAMN02745216_03082"/>
<dbReference type="Gene3D" id="3.30.450.20">
    <property type="entry name" value="PAS domain"/>
    <property type="match status" value="2"/>
</dbReference>
<dbReference type="AlphaFoldDB" id="A0A1M6QN24"/>
<dbReference type="PANTHER" id="PTHR43156">
    <property type="entry name" value="STAGE II SPORULATION PROTEIN E-RELATED"/>
    <property type="match status" value="1"/>
</dbReference>
<organism evidence="5 6">
    <name type="scientific">Desulfatibacillum alkenivorans DSM 16219</name>
    <dbReference type="NCBI Taxonomy" id="1121393"/>
    <lineage>
        <taxon>Bacteria</taxon>
        <taxon>Pseudomonadati</taxon>
        <taxon>Thermodesulfobacteriota</taxon>
        <taxon>Desulfobacteria</taxon>
        <taxon>Desulfobacterales</taxon>
        <taxon>Desulfatibacillaceae</taxon>
        <taxon>Desulfatibacillum</taxon>
    </lineage>
</organism>
<feature type="domain" description="HAMP" evidence="4">
    <location>
        <begin position="332"/>
        <end position="385"/>
    </location>
</feature>
<evidence type="ECO:0000313" key="6">
    <source>
        <dbReference type="Proteomes" id="UP000183994"/>
    </source>
</evidence>
<dbReference type="PROSITE" id="PS50885">
    <property type="entry name" value="HAMP"/>
    <property type="match status" value="1"/>
</dbReference>
<evidence type="ECO:0000313" key="5">
    <source>
        <dbReference type="EMBL" id="SHK21616.1"/>
    </source>
</evidence>
<gene>
    <name evidence="5" type="ORF">SAMN02745216_03082</name>
</gene>
<evidence type="ECO:0000256" key="1">
    <source>
        <dbReference type="ARBA" id="ARBA00022801"/>
    </source>
</evidence>
<dbReference type="InterPro" id="IPR001932">
    <property type="entry name" value="PPM-type_phosphatase-like_dom"/>
</dbReference>
<dbReference type="InterPro" id="IPR036457">
    <property type="entry name" value="PPM-type-like_dom_sf"/>
</dbReference>
<keyword evidence="3" id="KW-1133">Transmembrane helix</keyword>
<dbReference type="Proteomes" id="UP000183994">
    <property type="component" value="Unassembled WGS sequence"/>
</dbReference>
<sequence length="642" mass="72280">MMKVTNRGIAFKLNLWILTSVTLIFAVIFTYTYLFTRDMLIAKIEQSAFDLARATSEDIDAVLLSVEKTPENIAVAMEQFRPQSGAFTGLIQETIKRSPEIYGATVAFEPWEYSTNIRYFAPYYFKGRDDKVEFTYIPYDYIYEDWYQIPKELDEPVWSEPYFDEGAGNILMSTYSVPFYDLNAPEKKLWGITTADISLAWLQEIVQAIQIGETGYGFLITKNGTFVTHPNSRLIMNETIFSLAEAKDDARLREIGRRMIAGETGFVSLDCEFSGQPCWMVYNPLSSNEWSLGVMFPKEELMADVFRLNKIVIGLGAAGFILVMFIIAAISGTITRPLRALTRVAEDVATGNLDAEMPEVKSRDEVASLAHSLDNMKTSLKDYIRDLTDLTAAKERIESELQIARDIQMGILPKVFPPFPERDDFALYADVEPAKEVGGDLYDFFFIDEERLCVTLGDVSGKGVPAALFMTITQTLIKTRATQNLTAGEVIAWVNHDLAQENPSFMFVTMFFGIFNVKTGDLDYVIAGHNPPYIVRANGDLEMMPSTKGMALGIREEAQYSAAKVTLSRGDMLFLYTDGVTEAMDPQNDLFSEERLEAVLKEHGRMKVGDLVKHIMQEVHSFADTAPQADDITMLALRYTPE</sequence>
<protein>
    <submittedName>
        <fullName evidence="5">Sigma-B regulation protein RsbU (Phosphoserine phosphatase)</fullName>
    </submittedName>
</protein>
<dbReference type="SMART" id="SM00304">
    <property type="entry name" value="HAMP"/>
    <property type="match status" value="1"/>
</dbReference>
<keyword evidence="1" id="KW-0378">Hydrolase</keyword>
<dbReference type="Pfam" id="PF07228">
    <property type="entry name" value="SpoIIE"/>
    <property type="match status" value="1"/>
</dbReference>
<keyword evidence="6" id="KW-1185">Reference proteome</keyword>
<name>A0A1M6QN24_9BACT</name>
<dbReference type="InterPro" id="IPR003660">
    <property type="entry name" value="HAMP_dom"/>
</dbReference>
<keyword evidence="3" id="KW-0812">Transmembrane</keyword>
<dbReference type="InterPro" id="IPR052016">
    <property type="entry name" value="Bact_Sigma-Reg"/>
</dbReference>
<proteinExistence type="predicted"/>
<feature type="transmembrane region" description="Helical" evidence="3">
    <location>
        <begin position="15"/>
        <end position="34"/>
    </location>
</feature>
<dbReference type="CDD" id="cd06225">
    <property type="entry name" value="HAMP"/>
    <property type="match status" value="1"/>
</dbReference>
<feature type="coiled-coil region" evidence="2">
    <location>
        <begin position="380"/>
        <end position="407"/>
    </location>
</feature>
<dbReference type="EMBL" id="FQZU01000020">
    <property type="protein sequence ID" value="SHK21616.1"/>
    <property type="molecule type" value="Genomic_DNA"/>
</dbReference>
<dbReference type="RefSeq" id="WP_073477160.1">
    <property type="nucleotide sequence ID" value="NZ_FQZU01000020.1"/>
</dbReference>
<evidence type="ECO:0000256" key="2">
    <source>
        <dbReference type="SAM" id="Coils"/>
    </source>
</evidence>
<evidence type="ECO:0000256" key="3">
    <source>
        <dbReference type="SAM" id="Phobius"/>
    </source>
</evidence>
<reference evidence="6" key="1">
    <citation type="submission" date="2016-11" db="EMBL/GenBank/DDBJ databases">
        <authorList>
            <person name="Varghese N."/>
            <person name="Submissions S."/>
        </authorList>
    </citation>
    <scope>NUCLEOTIDE SEQUENCE [LARGE SCALE GENOMIC DNA]</scope>
    <source>
        <strain evidence="6">DSM 16219</strain>
    </source>
</reference>
<feature type="transmembrane region" description="Helical" evidence="3">
    <location>
        <begin position="311"/>
        <end position="334"/>
    </location>
</feature>
<accession>A0A1M6QN24</accession>
<dbReference type="GO" id="GO:0016020">
    <property type="term" value="C:membrane"/>
    <property type="evidence" value="ECO:0007669"/>
    <property type="project" value="InterPro"/>
</dbReference>
<dbReference type="Pfam" id="PF22673">
    <property type="entry name" value="MCP-like_PDC_1"/>
    <property type="match status" value="1"/>
</dbReference>
<keyword evidence="3" id="KW-0472">Membrane</keyword>
<dbReference type="Gene3D" id="6.10.340.10">
    <property type="match status" value="1"/>
</dbReference>
<dbReference type="CDD" id="cd12912">
    <property type="entry name" value="PDC2_MCP_like"/>
    <property type="match status" value="1"/>
</dbReference>
<dbReference type="SMART" id="SM00331">
    <property type="entry name" value="PP2C_SIG"/>
    <property type="match status" value="1"/>
</dbReference>
<dbReference type="PANTHER" id="PTHR43156:SF2">
    <property type="entry name" value="STAGE II SPORULATION PROTEIN E"/>
    <property type="match status" value="1"/>
</dbReference>
<dbReference type="SUPFAM" id="SSF81606">
    <property type="entry name" value="PP2C-like"/>
    <property type="match status" value="1"/>
</dbReference>
<dbReference type="GO" id="GO:0016791">
    <property type="term" value="F:phosphatase activity"/>
    <property type="evidence" value="ECO:0007669"/>
    <property type="project" value="TreeGrafter"/>
</dbReference>
<keyword evidence="2" id="KW-0175">Coiled coil</keyword>
<evidence type="ECO:0000259" key="4">
    <source>
        <dbReference type="PROSITE" id="PS50885"/>
    </source>
</evidence>
<dbReference type="GO" id="GO:0007165">
    <property type="term" value="P:signal transduction"/>
    <property type="evidence" value="ECO:0007669"/>
    <property type="project" value="InterPro"/>
</dbReference>
<dbReference type="Pfam" id="PF00672">
    <property type="entry name" value="HAMP"/>
    <property type="match status" value="1"/>
</dbReference>
<dbReference type="CDD" id="cd12913">
    <property type="entry name" value="PDC1_MCP_like"/>
    <property type="match status" value="1"/>
</dbReference>
<dbReference type="SUPFAM" id="SSF158472">
    <property type="entry name" value="HAMP domain-like"/>
    <property type="match status" value="1"/>
</dbReference>
<dbReference type="Gene3D" id="3.60.40.10">
    <property type="entry name" value="PPM-type phosphatase domain"/>
    <property type="match status" value="1"/>
</dbReference>